<protein>
    <recommendedName>
        <fullName evidence="4">DUF862-domain-containing protein</fullName>
    </recommendedName>
</protein>
<name>A0A6A5KAJ8_9PLEO</name>
<feature type="chain" id="PRO_5025328304" description="DUF862-domain-containing protein" evidence="1">
    <location>
        <begin position="21"/>
        <end position="198"/>
    </location>
</feature>
<evidence type="ECO:0000313" key="2">
    <source>
        <dbReference type="EMBL" id="KAF1831792.1"/>
    </source>
</evidence>
<proteinExistence type="predicted"/>
<accession>A0A6A5KAJ8</accession>
<organism evidence="2 3">
    <name type="scientific">Decorospora gaudefroyi</name>
    <dbReference type="NCBI Taxonomy" id="184978"/>
    <lineage>
        <taxon>Eukaryota</taxon>
        <taxon>Fungi</taxon>
        <taxon>Dikarya</taxon>
        <taxon>Ascomycota</taxon>
        <taxon>Pezizomycotina</taxon>
        <taxon>Dothideomycetes</taxon>
        <taxon>Pleosporomycetidae</taxon>
        <taxon>Pleosporales</taxon>
        <taxon>Pleosporineae</taxon>
        <taxon>Pleosporaceae</taxon>
        <taxon>Decorospora</taxon>
    </lineage>
</organism>
<dbReference type="AlphaFoldDB" id="A0A6A5KAJ8"/>
<gene>
    <name evidence="2" type="ORF">BDW02DRAFT_605702</name>
</gene>
<evidence type="ECO:0000256" key="1">
    <source>
        <dbReference type="SAM" id="SignalP"/>
    </source>
</evidence>
<sequence length="198" mass="22554">MQFSLRLLFLLLLANISVLAVDWPWGQASINLPDRVGSKSTVYQAVEALLHDAIQEDPKTDKNYAFIEYWPGSTLENLCNGGGHARLVVGNFLKGSRKEFRGHAFDLIYDKDPENYKKAEGVHQSWGKGDVELALKKKNTYRVIPPSRITQDIPTRQLLDRVRKAISSAQTYFEKYPDYDYVRNNCGHYVNFLATVIA</sequence>
<feature type="signal peptide" evidence="1">
    <location>
        <begin position="1"/>
        <end position="20"/>
    </location>
</feature>
<keyword evidence="1" id="KW-0732">Signal</keyword>
<reference evidence="2" key="1">
    <citation type="submission" date="2020-01" db="EMBL/GenBank/DDBJ databases">
        <authorList>
            <consortium name="DOE Joint Genome Institute"/>
            <person name="Haridas S."/>
            <person name="Albert R."/>
            <person name="Binder M."/>
            <person name="Bloem J."/>
            <person name="Labutti K."/>
            <person name="Salamov A."/>
            <person name="Andreopoulos B."/>
            <person name="Baker S.E."/>
            <person name="Barry K."/>
            <person name="Bills G."/>
            <person name="Bluhm B.H."/>
            <person name="Cannon C."/>
            <person name="Castanera R."/>
            <person name="Culley D.E."/>
            <person name="Daum C."/>
            <person name="Ezra D."/>
            <person name="Gonzalez J.B."/>
            <person name="Henrissat B."/>
            <person name="Kuo A."/>
            <person name="Liang C."/>
            <person name="Lipzen A."/>
            <person name="Lutzoni F."/>
            <person name="Magnuson J."/>
            <person name="Mondo S."/>
            <person name="Nolan M."/>
            <person name="Ohm R."/>
            <person name="Pangilinan J."/>
            <person name="Park H.-J."/>
            <person name="Ramirez L."/>
            <person name="Alfaro M."/>
            <person name="Sun H."/>
            <person name="Tritt A."/>
            <person name="Yoshinaga Y."/>
            <person name="Zwiers L.-H."/>
            <person name="Turgeon B.G."/>
            <person name="Goodwin S.B."/>
            <person name="Spatafora J.W."/>
            <person name="Crous P.W."/>
            <person name="Grigoriev I.V."/>
        </authorList>
    </citation>
    <scope>NUCLEOTIDE SEQUENCE</scope>
    <source>
        <strain evidence="2">P77</strain>
    </source>
</reference>
<evidence type="ECO:0008006" key="4">
    <source>
        <dbReference type="Google" id="ProtNLM"/>
    </source>
</evidence>
<dbReference type="Proteomes" id="UP000800040">
    <property type="component" value="Unassembled WGS sequence"/>
</dbReference>
<evidence type="ECO:0000313" key="3">
    <source>
        <dbReference type="Proteomes" id="UP000800040"/>
    </source>
</evidence>
<keyword evidence="3" id="KW-1185">Reference proteome</keyword>
<dbReference type="OrthoDB" id="3799881at2759"/>
<dbReference type="EMBL" id="ML975354">
    <property type="protein sequence ID" value="KAF1831792.1"/>
    <property type="molecule type" value="Genomic_DNA"/>
</dbReference>